<dbReference type="AlphaFoldDB" id="A0A1Y2HWV7"/>
<proteinExistence type="predicted"/>
<keyword evidence="3" id="KW-1185">Reference proteome</keyword>
<dbReference type="EMBL" id="MCFL01000006">
    <property type="protein sequence ID" value="ORZ39095.1"/>
    <property type="molecule type" value="Genomic_DNA"/>
</dbReference>
<accession>A0A1Y2HWV7</accession>
<feature type="region of interest" description="Disordered" evidence="1">
    <location>
        <begin position="1"/>
        <end position="25"/>
    </location>
</feature>
<evidence type="ECO:0000256" key="1">
    <source>
        <dbReference type="SAM" id="MobiDB-lite"/>
    </source>
</evidence>
<reference evidence="2 3" key="1">
    <citation type="submission" date="2016-07" db="EMBL/GenBank/DDBJ databases">
        <title>Pervasive Adenine N6-methylation of Active Genes in Fungi.</title>
        <authorList>
            <consortium name="DOE Joint Genome Institute"/>
            <person name="Mondo S.J."/>
            <person name="Dannebaum R.O."/>
            <person name="Kuo R.C."/>
            <person name="Labutti K."/>
            <person name="Haridas S."/>
            <person name="Kuo A."/>
            <person name="Salamov A."/>
            <person name="Ahrendt S.R."/>
            <person name="Lipzen A."/>
            <person name="Sullivan W."/>
            <person name="Andreopoulos W.B."/>
            <person name="Clum A."/>
            <person name="Lindquist E."/>
            <person name="Daum C."/>
            <person name="Ramamoorthy G.K."/>
            <person name="Gryganskyi A."/>
            <person name="Culley D."/>
            <person name="Magnuson J.K."/>
            <person name="James T.Y."/>
            <person name="O'Malley M.A."/>
            <person name="Stajich J.E."/>
            <person name="Spatafora J.W."/>
            <person name="Visel A."/>
            <person name="Grigoriev I.V."/>
        </authorList>
    </citation>
    <scope>NUCLEOTIDE SEQUENCE [LARGE SCALE GENOMIC DNA]</scope>
    <source>
        <strain evidence="2 3">PL171</strain>
    </source>
</reference>
<gene>
    <name evidence="2" type="ORF">BCR44DRAFT_1427180</name>
</gene>
<dbReference type="OrthoDB" id="7887808at2759"/>
<name>A0A1Y2HWV7_9FUNG</name>
<protein>
    <submittedName>
        <fullName evidence="2">Uncharacterized protein</fullName>
    </submittedName>
</protein>
<comment type="caution">
    <text evidence="2">The sequence shown here is derived from an EMBL/GenBank/DDBJ whole genome shotgun (WGS) entry which is preliminary data.</text>
</comment>
<evidence type="ECO:0000313" key="2">
    <source>
        <dbReference type="EMBL" id="ORZ39095.1"/>
    </source>
</evidence>
<sequence length="65" mass="7518">MRQDTLKRQMGGKSHKNENNTLRDVYTKHNGQAVYLTNSHDNSIMMRPADYTNPHYQHAPLHGPT</sequence>
<organism evidence="2 3">
    <name type="scientific">Catenaria anguillulae PL171</name>
    <dbReference type="NCBI Taxonomy" id="765915"/>
    <lineage>
        <taxon>Eukaryota</taxon>
        <taxon>Fungi</taxon>
        <taxon>Fungi incertae sedis</taxon>
        <taxon>Blastocladiomycota</taxon>
        <taxon>Blastocladiomycetes</taxon>
        <taxon>Blastocladiales</taxon>
        <taxon>Catenariaceae</taxon>
        <taxon>Catenaria</taxon>
    </lineage>
</organism>
<dbReference type="Proteomes" id="UP000193411">
    <property type="component" value="Unassembled WGS sequence"/>
</dbReference>
<evidence type="ECO:0000313" key="3">
    <source>
        <dbReference type="Proteomes" id="UP000193411"/>
    </source>
</evidence>